<evidence type="ECO:0000256" key="1">
    <source>
        <dbReference type="SAM" id="MobiDB-lite"/>
    </source>
</evidence>
<proteinExistence type="predicted"/>
<organism evidence="2">
    <name type="scientific">Timema poppense</name>
    <name type="common">Walking stick</name>
    <dbReference type="NCBI Taxonomy" id="170557"/>
    <lineage>
        <taxon>Eukaryota</taxon>
        <taxon>Metazoa</taxon>
        <taxon>Ecdysozoa</taxon>
        <taxon>Arthropoda</taxon>
        <taxon>Hexapoda</taxon>
        <taxon>Insecta</taxon>
        <taxon>Pterygota</taxon>
        <taxon>Neoptera</taxon>
        <taxon>Polyneoptera</taxon>
        <taxon>Phasmatodea</taxon>
        <taxon>Timematodea</taxon>
        <taxon>Timematoidea</taxon>
        <taxon>Timematidae</taxon>
        <taxon>Timema</taxon>
    </lineage>
</organism>
<sequence length="82" mass="8854">MFNDRGRSEDHANTQIEGKDESVEMTLASHVTPTRKKLGPPDGGWGWMVVVGVAITNEPGYMPRGAWLQVQGSLVSCLGEAV</sequence>
<reference evidence="2" key="1">
    <citation type="submission" date="2020-11" db="EMBL/GenBank/DDBJ databases">
        <authorList>
            <person name="Tran Van P."/>
        </authorList>
    </citation>
    <scope>NUCLEOTIDE SEQUENCE</scope>
</reference>
<feature type="region of interest" description="Disordered" evidence="1">
    <location>
        <begin position="1"/>
        <end position="20"/>
    </location>
</feature>
<protein>
    <submittedName>
        <fullName evidence="2">Uncharacterized protein</fullName>
    </submittedName>
</protein>
<gene>
    <name evidence="2" type="ORF">TPSB3V08_LOCUS10125</name>
</gene>
<name>A0A7R9DI03_TIMPO</name>
<evidence type="ECO:0000313" key="2">
    <source>
        <dbReference type="EMBL" id="CAD7415115.1"/>
    </source>
</evidence>
<dbReference type="EMBL" id="OD008775">
    <property type="protein sequence ID" value="CAD7415115.1"/>
    <property type="molecule type" value="Genomic_DNA"/>
</dbReference>
<dbReference type="AlphaFoldDB" id="A0A7R9DI03"/>
<accession>A0A7R9DI03</accession>